<accession>A0A813BWY7</accession>
<organism evidence="1 2">
    <name type="scientific">Symbiodinium necroappetens</name>
    <dbReference type="NCBI Taxonomy" id="1628268"/>
    <lineage>
        <taxon>Eukaryota</taxon>
        <taxon>Sar</taxon>
        <taxon>Alveolata</taxon>
        <taxon>Dinophyceae</taxon>
        <taxon>Suessiales</taxon>
        <taxon>Symbiodiniaceae</taxon>
        <taxon>Symbiodinium</taxon>
    </lineage>
</organism>
<sequence>AETTGTVEHSPGSTRAPTTEVLPQDAMTINGDSPVAFSNMTVDHEGNFPQKRRAQAVPTSQPAAGTSPVTVEAIAQALREELQAGFATQQSRLSKEIREEIGDAMLQVNKRIEAVEKGVTRQLQQVFTSVQELSVCQEKQAVTLVQTGAETQQLVRRVLALEEQLAKLENRPSPTGTTEEPTRRPAFIVGGWDSNQEAKQTLDKAKAILKDLQADVDLEDAFVPGLRRGYIIVPMVARPQETGEEMRGRIQQAVLRVRTANIELGTKEDGSPSRLWMAVSQPPERRKKAQLAAKTKRLLLELHGDHGRLDVEWSTGSVWHKDVKVASTSGTRPASAVEAGPGWIDLKEIAKQLRTEGDTVKDTWKPLAARLR</sequence>
<reference evidence="1" key="1">
    <citation type="submission" date="2021-02" db="EMBL/GenBank/DDBJ databases">
        <authorList>
            <person name="Dougan E. K."/>
            <person name="Rhodes N."/>
            <person name="Thang M."/>
            <person name="Chan C."/>
        </authorList>
    </citation>
    <scope>NUCLEOTIDE SEQUENCE</scope>
</reference>
<name>A0A813BWY7_9DINO</name>
<protein>
    <submittedName>
        <fullName evidence="1">Uncharacterized protein</fullName>
    </submittedName>
</protein>
<dbReference type="EMBL" id="CAJNJA010081490">
    <property type="protein sequence ID" value="CAE7930271.1"/>
    <property type="molecule type" value="Genomic_DNA"/>
</dbReference>
<keyword evidence="2" id="KW-1185">Reference proteome</keyword>
<gene>
    <name evidence="1" type="ORF">SNEC2469_LOCUS32335</name>
</gene>
<dbReference type="OrthoDB" id="441456at2759"/>
<feature type="non-terminal residue" evidence="1">
    <location>
        <position position="1"/>
    </location>
</feature>
<evidence type="ECO:0000313" key="2">
    <source>
        <dbReference type="Proteomes" id="UP000601435"/>
    </source>
</evidence>
<evidence type="ECO:0000313" key="1">
    <source>
        <dbReference type="EMBL" id="CAE7930271.1"/>
    </source>
</evidence>
<dbReference type="Proteomes" id="UP000601435">
    <property type="component" value="Unassembled WGS sequence"/>
</dbReference>
<proteinExistence type="predicted"/>
<comment type="caution">
    <text evidence="1">The sequence shown here is derived from an EMBL/GenBank/DDBJ whole genome shotgun (WGS) entry which is preliminary data.</text>
</comment>
<dbReference type="AlphaFoldDB" id="A0A813BWY7"/>